<dbReference type="EMBL" id="CABVGP010000001">
    <property type="protein sequence ID" value="VVJ15542.1"/>
    <property type="molecule type" value="Genomic_DNA"/>
</dbReference>
<keyword evidence="2" id="KW-1185">Reference proteome</keyword>
<evidence type="ECO:0000313" key="2">
    <source>
        <dbReference type="Proteomes" id="UP000399805"/>
    </source>
</evidence>
<dbReference type="RefSeq" id="WP_155541024.1">
    <property type="nucleotide sequence ID" value="NZ_CABVGP010000001.1"/>
</dbReference>
<evidence type="ECO:0000313" key="1">
    <source>
        <dbReference type="EMBL" id="VVJ15542.1"/>
    </source>
</evidence>
<protein>
    <recommendedName>
        <fullName evidence="3">YokE-like PH domain-containing protein</fullName>
    </recommendedName>
</protein>
<dbReference type="Proteomes" id="UP000399805">
    <property type="component" value="Unassembled WGS sequence"/>
</dbReference>
<dbReference type="AlphaFoldDB" id="A0A6I8LF69"/>
<gene>
    <name evidence="1" type="ORF">AA23TX_00563</name>
</gene>
<name>A0A6I8LF69_9PSEU</name>
<proteinExistence type="predicted"/>
<sequence>MGARRERRLLETAAPMMQPGETPEVIAMAKVGSLRKVLGEHFALSIATAVLSGGTMFSLTTQRELYLLLTDRQLLFFEADAYTGGPGKALFAVPRTHVAITEPKKGFLVKFELYIHGWDQAMTLSMPPIPPSLRKKGLRLVAGLPRVQAAVA</sequence>
<evidence type="ECO:0008006" key="3">
    <source>
        <dbReference type="Google" id="ProtNLM"/>
    </source>
</evidence>
<accession>A0A6I8LF69</accession>
<reference evidence="1 2" key="1">
    <citation type="submission" date="2019-09" db="EMBL/GenBank/DDBJ databases">
        <authorList>
            <person name="Leyn A S."/>
        </authorList>
    </citation>
    <scope>NUCLEOTIDE SEQUENCE [LARGE SCALE GENOMIC DNA]</scope>
    <source>
        <strain evidence="1">AA231_1</strain>
    </source>
</reference>
<organism evidence="1 2">
    <name type="scientific">Amycolatopsis camponoti</name>
    <dbReference type="NCBI Taxonomy" id="2606593"/>
    <lineage>
        <taxon>Bacteria</taxon>
        <taxon>Bacillati</taxon>
        <taxon>Actinomycetota</taxon>
        <taxon>Actinomycetes</taxon>
        <taxon>Pseudonocardiales</taxon>
        <taxon>Pseudonocardiaceae</taxon>
        <taxon>Amycolatopsis</taxon>
    </lineage>
</organism>